<dbReference type="Proteomes" id="UP000239648">
    <property type="component" value="Unassembled WGS sequence"/>
</dbReference>
<keyword evidence="7" id="KW-1185">Reference proteome</keyword>
<dbReference type="EMBL" id="PTIU01000001">
    <property type="protein sequence ID" value="PPK56428.1"/>
    <property type="molecule type" value="Genomic_DNA"/>
</dbReference>
<evidence type="ECO:0000256" key="1">
    <source>
        <dbReference type="ARBA" id="ARBA00008918"/>
    </source>
</evidence>
<feature type="domain" description="Coenzyme Q-binding protein COQ10 START" evidence="3">
    <location>
        <begin position="22"/>
        <end position="145"/>
    </location>
</feature>
<protein>
    <submittedName>
        <fullName evidence="5">Ribosome-associated toxin RatA of RatAB toxin-antitoxin module</fullName>
    </submittedName>
</protein>
<reference evidence="5 6" key="2">
    <citation type="submission" date="2018-02" db="EMBL/GenBank/DDBJ databases">
        <title>Subsurface microbial communities from deep shales in Ohio and West Virginia, USA.</title>
        <authorList>
            <person name="Wrighton K."/>
        </authorList>
    </citation>
    <scope>NUCLEOTIDE SEQUENCE [LARGE SCALE GENOMIC DNA]</scope>
    <source>
        <strain evidence="5 6">UTICA-S1B9</strain>
    </source>
</reference>
<reference evidence="4 7" key="1">
    <citation type="submission" date="2018-02" db="EMBL/GenBank/DDBJ databases">
        <title>Deep subsurface shale carbon reservoir microbial communities from Ohio and West Virginia, USA.</title>
        <authorList>
            <person name="Wrighton K."/>
        </authorList>
    </citation>
    <scope>NUCLEOTIDE SEQUENCE [LARGE SCALE GENOMIC DNA]</scope>
    <source>
        <strain evidence="4 7">UTICA-S1B6</strain>
    </source>
</reference>
<dbReference type="Proteomes" id="UP000239446">
    <property type="component" value="Unassembled WGS sequence"/>
</dbReference>
<dbReference type="InterPro" id="IPR005031">
    <property type="entry name" value="COQ10_START"/>
</dbReference>
<accession>A0A2S6GAM5</accession>
<dbReference type="SUPFAM" id="SSF55961">
    <property type="entry name" value="Bet v1-like"/>
    <property type="match status" value="1"/>
</dbReference>
<name>A0A2S6GAM5_9GAMM</name>
<evidence type="ECO:0000313" key="5">
    <source>
        <dbReference type="EMBL" id="PPK56428.1"/>
    </source>
</evidence>
<dbReference type="EMBL" id="PTIT01000001">
    <property type="protein sequence ID" value="PPK53614.1"/>
    <property type="molecule type" value="Genomic_DNA"/>
</dbReference>
<keyword evidence="2" id="KW-1277">Toxin-antitoxin system</keyword>
<evidence type="ECO:0000313" key="6">
    <source>
        <dbReference type="Proteomes" id="UP000239446"/>
    </source>
</evidence>
<comment type="similarity">
    <text evidence="1">Belongs to the ribosome association toxin RatA family.</text>
</comment>
<evidence type="ECO:0000313" key="4">
    <source>
        <dbReference type="EMBL" id="PPK53614.1"/>
    </source>
</evidence>
<gene>
    <name evidence="5" type="ORF">B0H24_1001126</name>
    <name evidence="4" type="ORF">BY455_101126</name>
</gene>
<evidence type="ECO:0000256" key="2">
    <source>
        <dbReference type="ARBA" id="ARBA00022649"/>
    </source>
</evidence>
<dbReference type="GO" id="GO:0048039">
    <property type="term" value="F:ubiquinone binding"/>
    <property type="evidence" value="ECO:0007669"/>
    <property type="project" value="InterPro"/>
</dbReference>
<evidence type="ECO:0000313" key="7">
    <source>
        <dbReference type="Proteomes" id="UP000239648"/>
    </source>
</evidence>
<organism evidence="5 6">
    <name type="scientific">Marinobacter persicus</name>
    <dbReference type="NCBI Taxonomy" id="930118"/>
    <lineage>
        <taxon>Bacteria</taxon>
        <taxon>Pseudomonadati</taxon>
        <taxon>Pseudomonadota</taxon>
        <taxon>Gammaproteobacteria</taxon>
        <taxon>Pseudomonadales</taxon>
        <taxon>Marinobacteraceae</taxon>
        <taxon>Marinobacter</taxon>
    </lineage>
</organism>
<dbReference type="STRING" id="930118.SAMN05216429_102245"/>
<dbReference type="InterPro" id="IPR044996">
    <property type="entry name" value="COQ10-like"/>
</dbReference>
<dbReference type="CDD" id="cd07813">
    <property type="entry name" value="COQ10p_like"/>
    <property type="match status" value="1"/>
</dbReference>
<proteinExistence type="inferred from homology"/>
<dbReference type="Pfam" id="PF03364">
    <property type="entry name" value="Polyketide_cyc"/>
    <property type="match status" value="1"/>
</dbReference>
<comment type="caution">
    <text evidence="5">The sequence shown here is derived from an EMBL/GenBank/DDBJ whole genome shotgun (WGS) entry which is preliminary data.</text>
</comment>
<evidence type="ECO:0000259" key="3">
    <source>
        <dbReference type="Pfam" id="PF03364"/>
    </source>
</evidence>
<dbReference type="InterPro" id="IPR023393">
    <property type="entry name" value="START-like_dom_sf"/>
</dbReference>
<dbReference type="AlphaFoldDB" id="A0A2S6GAM5"/>
<dbReference type="GO" id="GO:0045333">
    <property type="term" value="P:cellular respiration"/>
    <property type="evidence" value="ECO:0007669"/>
    <property type="project" value="InterPro"/>
</dbReference>
<sequence length="157" mass="17608">MQSVGTQIYMAHQIHKTALVMHSAERMFHLVNDVPRYPEFLPWCAGAEVVEEGEGYRVASLDIAKGGMHHKLTTRNQVQEPESIEISLADGPLKSLTGRWQFHSLDDNACKVILTLDFEFSGSLSRMAFGPVFKYVANTMVDAFCRRADELYGRGSV</sequence>
<dbReference type="PANTHER" id="PTHR12901">
    <property type="entry name" value="SPERM PROTEIN HOMOLOG"/>
    <property type="match status" value="1"/>
</dbReference>
<dbReference type="PANTHER" id="PTHR12901:SF10">
    <property type="entry name" value="COENZYME Q-BINDING PROTEIN COQ10, MITOCHONDRIAL"/>
    <property type="match status" value="1"/>
</dbReference>
<dbReference type="Gene3D" id="3.30.530.20">
    <property type="match status" value="1"/>
</dbReference>